<dbReference type="SMART" id="SM00448">
    <property type="entry name" value="REC"/>
    <property type="match status" value="1"/>
</dbReference>
<accession>A0A839A714</accession>
<keyword evidence="1 7" id="KW-0597">Phosphoprotein</keyword>
<evidence type="ECO:0000256" key="1">
    <source>
        <dbReference type="ARBA" id="ARBA00022553"/>
    </source>
</evidence>
<dbReference type="PANTHER" id="PTHR48111:SF73">
    <property type="entry name" value="ALKALINE PHOSPHATASE SYNTHESIS TRANSCRIPTIONAL REGULATORY PROTEIN PHOP"/>
    <property type="match status" value="1"/>
</dbReference>
<dbReference type="Gene3D" id="6.10.250.690">
    <property type="match status" value="1"/>
</dbReference>
<evidence type="ECO:0000256" key="4">
    <source>
        <dbReference type="ARBA" id="ARBA00023125"/>
    </source>
</evidence>
<dbReference type="SMART" id="SM00862">
    <property type="entry name" value="Trans_reg_C"/>
    <property type="match status" value="1"/>
</dbReference>
<dbReference type="AlphaFoldDB" id="A0A839A714"/>
<feature type="domain" description="Response regulatory" evidence="10">
    <location>
        <begin position="4"/>
        <end position="118"/>
    </location>
</feature>
<dbReference type="CDD" id="cd00383">
    <property type="entry name" value="trans_reg_C"/>
    <property type="match status" value="1"/>
</dbReference>
<dbReference type="SUPFAM" id="SSF52172">
    <property type="entry name" value="CheY-like"/>
    <property type="match status" value="1"/>
</dbReference>
<protein>
    <submittedName>
        <fullName evidence="12">Response regulator transcription factor</fullName>
    </submittedName>
</protein>
<keyword evidence="2" id="KW-0902">Two-component regulatory system</keyword>
<feature type="coiled-coil region" evidence="9">
    <location>
        <begin position="129"/>
        <end position="163"/>
    </location>
</feature>
<evidence type="ECO:0000256" key="9">
    <source>
        <dbReference type="SAM" id="Coils"/>
    </source>
</evidence>
<dbReference type="Pfam" id="PF00072">
    <property type="entry name" value="Response_reg"/>
    <property type="match status" value="1"/>
</dbReference>
<evidence type="ECO:0000259" key="10">
    <source>
        <dbReference type="PROSITE" id="PS50110"/>
    </source>
</evidence>
<evidence type="ECO:0000313" key="12">
    <source>
        <dbReference type="EMBL" id="MBA5729538.1"/>
    </source>
</evidence>
<dbReference type="InterPro" id="IPR016032">
    <property type="entry name" value="Sig_transdc_resp-reg_C-effctor"/>
</dbReference>
<dbReference type="PROSITE" id="PS50110">
    <property type="entry name" value="RESPONSE_REGULATORY"/>
    <property type="match status" value="1"/>
</dbReference>
<keyword evidence="6" id="KW-0804">Transcription</keyword>
<sequence length="267" mass="31114">MMKHILVVDDEIAILTLLEYNLKEAGYTVDTANNGESGYKMIKTNEYDFIILDVMLPGMDGMDICRRVRQEDIDTPILMLTAKDDEYDKVIGLELGADDYMTKPFSPREVTARIKAILRRTEAKHMSEKDSEQAHQEAVDAELRELEDNYNDYEEDRYLLQDESDSVIKLGDIKIYADRYEVVVHGDKIEVTPKEFELLVYMAVRKGRILSREQLLNSIWRFDYAGETRIVDVHISHLREKIEKDTKNPEYIKTVRGFGYKFVVPKE</sequence>
<dbReference type="Gene3D" id="3.40.50.2300">
    <property type="match status" value="1"/>
</dbReference>
<dbReference type="InterPro" id="IPR039420">
    <property type="entry name" value="WalR-like"/>
</dbReference>
<organism evidence="12 13">
    <name type="scientific">Ruoffia halotolerans</name>
    <dbReference type="NCBI Taxonomy" id="2748684"/>
    <lineage>
        <taxon>Bacteria</taxon>
        <taxon>Bacillati</taxon>
        <taxon>Bacillota</taxon>
        <taxon>Bacilli</taxon>
        <taxon>Lactobacillales</taxon>
        <taxon>Aerococcaceae</taxon>
        <taxon>Ruoffia</taxon>
    </lineage>
</organism>
<dbReference type="InterPro" id="IPR001867">
    <property type="entry name" value="OmpR/PhoB-type_DNA-bd"/>
</dbReference>
<keyword evidence="9" id="KW-0175">Coiled coil</keyword>
<keyword evidence="4 8" id="KW-0238">DNA-binding</keyword>
<name>A0A839A714_9LACT</name>
<evidence type="ECO:0000256" key="8">
    <source>
        <dbReference type="PROSITE-ProRule" id="PRU01091"/>
    </source>
</evidence>
<dbReference type="InterPro" id="IPR011006">
    <property type="entry name" value="CheY-like_superfamily"/>
</dbReference>
<proteinExistence type="predicted"/>
<dbReference type="PROSITE" id="PS51755">
    <property type="entry name" value="OMPR_PHOB"/>
    <property type="match status" value="1"/>
</dbReference>
<dbReference type="GO" id="GO:0005829">
    <property type="term" value="C:cytosol"/>
    <property type="evidence" value="ECO:0007669"/>
    <property type="project" value="TreeGrafter"/>
</dbReference>
<dbReference type="InterPro" id="IPR001789">
    <property type="entry name" value="Sig_transdc_resp-reg_receiver"/>
</dbReference>
<keyword evidence="5" id="KW-0010">Activator</keyword>
<evidence type="ECO:0000256" key="6">
    <source>
        <dbReference type="ARBA" id="ARBA00023163"/>
    </source>
</evidence>
<dbReference type="FunFam" id="1.10.10.10:FF:000018">
    <property type="entry name" value="DNA-binding response regulator ResD"/>
    <property type="match status" value="1"/>
</dbReference>
<reference evidence="12 13" key="1">
    <citation type="submission" date="2020-06" db="EMBL/GenBank/DDBJ databases">
        <title>Reclassification of Facklamia ignava, Facklamia soureckii and Facklami tabacinasalis as Falseniella iganva gen. nov., comb. nov., Hutsoniella ignava gen. nov., comb. nov., and Ruoffia tabacinasalis gen. nov., comb. nov and description of Ruoffia haltotolerans sp. nov., isolated from hypersaline Inland Sea of Qatar.</title>
        <authorList>
            <person name="Fotedar R."/>
            <person name="Sankaranarayanan K."/>
            <person name="Lawson P."/>
            <person name="Caldwell M."/>
            <person name="Zeyara A."/>
            <person name="Al Malki A."/>
            <person name="Ali M."/>
        </authorList>
    </citation>
    <scope>NUCLEOTIDE SEQUENCE [LARGE SCALE GENOMIC DNA]</scope>
    <source>
        <strain evidence="12 13">INB8</strain>
    </source>
</reference>
<dbReference type="GO" id="GO:0000156">
    <property type="term" value="F:phosphorelay response regulator activity"/>
    <property type="evidence" value="ECO:0007669"/>
    <property type="project" value="TreeGrafter"/>
</dbReference>
<dbReference type="Pfam" id="PF00486">
    <property type="entry name" value="Trans_reg_C"/>
    <property type="match status" value="1"/>
</dbReference>
<evidence type="ECO:0000256" key="2">
    <source>
        <dbReference type="ARBA" id="ARBA00023012"/>
    </source>
</evidence>
<gene>
    <name evidence="12" type="ORF">HW423_07045</name>
</gene>
<dbReference type="GO" id="GO:0000976">
    <property type="term" value="F:transcription cis-regulatory region binding"/>
    <property type="evidence" value="ECO:0007669"/>
    <property type="project" value="TreeGrafter"/>
</dbReference>
<dbReference type="InterPro" id="IPR036388">
    <property type="entry name" value="WH-like_DNA-bd_sf"/>
</dbReference>
<feature type="modified residue" description="4-aspartylphosphate" evidence="7">
    <location>
        <position position="53"/>
    </location>
</feature>
<dbReference type="GO" id="GO:0032993">
    <property type="term" value="C:protein-DNA complex"/>
    <property type="evidence" value="ECO:0007669"/>
    <property type="project" value="TreeGrafter"/>
</dbReference>
<dbReference type="Proteomes" id="UP000571018">
    <property type="component" value="Unassembled WGS sequence"/>
</dbReference>
<keyword evidence="3" id="KW-0805">Transcription regulation</keyword>
<dbReference type="PANTHER" id="PTHR48111">
    <property type="entry name" value="REGULATOR OF RPOS"/>
    <property type="match status" value="1"/>
</dbReference>
<comment type="caution">
    <text evidence="12">The sequence shown here is derived from an EMBL/GenBank/DDBJ whole genome shotgun (WGS) entry which is preliminary data.</text>
</comment>
<evidence type="ECO:0000256" key="3">
    <source>
        <dbReference type="ARBA" id="ARBA00023015"/>
    </source>
</evidence>
<dbReference type="Gene3D" id="1.10.10.10">
    <property type="entry name" value="Winged helix-like DNA-binding domain superfamily/Winged helix DNA-binding domain"/>
    <property type="match status" value="1"/>
</dbReference>
<evidence type="ECO:0000256" key="5">
    <source>
        <dbReference type="ARBA" id="ARBA00023159"/>
    </source>
</evidence>
<evidence type="ECO:0000313" key="13">
    <source>
        <dbReference type="Proteomes" id="UP000571018"/>
    </source>
</evidence>
<feature type="DNA-binding region" description="OmpR/PhoB-type" evidence="8">
    <location>
        <begin position="165"/>
        <end position="264"/>
    </location>
</feature>
<dbReference type="EMBL" id="JACAOA010000017">
    <property type="protein sequence ID" value="MBA5729538.1"/>
    <property type="molecule type" value="Genomic_DNA"/>
</dbReference>
<dbReference type="FunFam" id="3.40.50.2300:FF:000001">
    <property type="entry name" value="DNA-binding response regulator PhoB"/>
    <property type="match status" value="1"/>
</dbReference>
<feature type="domain" description="OmpR/PhoB-type" evidence="11">
    <location>
        <begin position="165"/>
        <end position="264"/>
    </location>
</feature>
<evidence type="ECO:0000259" key="11">
    <source>
        <dbReference type="PROSITE" id="PS51755"/>
    </source>
</evidence>
<keyword evidence="13" id="KW-1185">Reference proteome</keyword>
<evidence type="ECO:0000256" key="7">
    <source>
        <dbReference type="PROSITE-ProRule" id="PRU00169"/>
    </source>
</evidence>
<dbReference type="SUPFAM" id="SSF46894">
    <property type="entry name" value="C-terminal effector domain of the bipartite response regulators"/>
    <property type="match status" value="1"/>
</dbReference>
<dbReference type="GO" id="GO:0006355">
    <property type="term" value="P:regulation of DNA-templated transcription"/>
    <property type="evidence" value="ECO:0007669"/>
    <property type="project" value="InterPro"/>
</dbReference>